<sequence length="564" mass="62039">MKKILPFIFFGLLVSTPVLAVESIESFDVDIKINKDSSVDVTETIIYDFENGQKHGIFRDIPYKYKARGGNFELRLSEISVTDEFGRAYNFEVSNKGDYKSIKIGDADVFVTGQKHYAIHYVIKRALNYFNDYDELYWNATGDEWIVNIANVSVSVTLPVQASRDDINIACFGGLWGSSEGCDSSLILANGEAQFSQDSLLSGEGLTVVVGFPKGLVYEPTVWQKLFDTLKDNGILFLPILIFLIILRLWWTRGRDPQGYSTVVAQYDPPENLTPSEVGTIIDERADNKDVSADIINLAVLGYLKITRLEVKKFIGKKVDYQLDKLKAGDDLKNDFEKKLLESIFGDTISVKLSSLKDKFYKDLAELKKQIYVSTVTKGFFEKDSSKVRKIYLGVGIGTLFIGMWLGGILGSLGVVSFIVSGVIIIGFSFFMPAKTKIGAEARDHILGLKEYLSVAEKDRIKFHNAPEKSPERFEKLLPYAMVLGVEKEWAVQFEGVYNHPPSWYGGSLGLHFSAVILANSLGDFNTEANSTLASSPGSASGGGSGFSGGFSGGGFGGGGGGSW</sequence>
<reference evidence="6" key="1">
    <citation type="submission" date="2017-09" db="EMBL/GenBank/DDBJ databases">
        <title>Depth-based differentiation of microbial function through sediment-hosted aquifers and enrichment of novel symbionts in the deep terrestrial subsurface.</title>
        <authorList>
            <person name="Probst A.J."/>
            <person name="Ladd B."/>
            <person name="Jarett J.K."/>
            <person name="Geller-Mcgrath D.E."/>
            <person name="Sieber C.M.K."/>
            <person name="Emerson J.B."/>
            <person name="Anantharaman K."/>
            <person name="Thomas B.C."/>
            <person name="Malmstrom R."/>
            <person name="Stieglmeier M."/>
            <person name="Klingl A."/>
            <person name="Woyke T."/>
            <person name="Ryan C.M."/>
            <person name="Banfield J.F."/>
        </authorList>
    </citation>
    <scope>NUCLEOTIDE SEQUENCE [LARGE SCALE GENOMIC DNA]</scope>
</reference>
<accession>A0A2H0VEB9</accession>
<keyword evidence="1" id="KW-0812">Transmembrane</keyword>
<dbReference type="AlphaFoldDB" id="A0A2H0VEB9"/>
<dbReference type="Proteomes" id="UP000230557">
    <property type="component" value="Unassembled WGS sequence"/>
</dbReference>
<dbReference type="Pfam" id="PF20990">
    <property type="entry name" value="DUF2207_C"/>
    <property type="match status" value="1"/>
</dbReference>
<feature type="domain" description="DUF2207" evidence="3">
    <location>
        <begin position="23"/>
        <end position="212"/>
    </location>
</feature>
<dbReference type="InterPro" id="IPR048389">
    <property type="entry name" value="YciQ-like_C"/>
</dbReference>
<feature type="transmembrane region" description="Helical" evidence="1">
    <location>
        <begin position="391"/>
        <end position="409"/>
    </location>
</feature>
<protein>
    <recommendedName>
        <fullName evidence="7">DUF2207 domain-containing protein</fullName>
    </recommendedName>
</protein>
<evidence type="ECO:0008006" key="7">
    <source>
        <dbReference type="Google" id="ProtNLM"/>
    </source>
</evidence>
<dbReference type="EMBL" id="PFAJ01000017">
    <property type="protein sequence ID" value="PIR97436.1"/>
    <property type="molecule type" value="Genomic_DNA"/>
</dbReference>
<evidence type="ECO:0000256" key="2">
    <source>
        <dbReference type="SAM" id="SignalP"/>
    </source>
</evidence>
<dbReference type="Pfam" id="PF09972">
    <property type="entry name" value="DUF2207"/>
    <property type="match status" value="1"/>
</dbReference>
<feature type="domain" description="Predicted membrane protein YciQ-like C-terminal" evidence="4">
    <location>
        <begin position="266"/>
        <end position="494"/>
    </location>
</feature>
<evidence type="ECO:0000259" key="3">
    <source>
        <dbReference type="Pfam" id="PF09972"/>
    </source>
</evidence>
<gene>
    <name evidence="5" type="ORF">COT91_01365</name>
</gene>
<comment type="caution">
    <text evidence="5">The sequence shown here is derived from an EMBL/GenBank/DDBJ whole genome shotgun (WGS) entry which is preliminary data.</text>
</comment>
<keyword evidence="1" id="KW-1133">Transmembrane helix</keyword>
<evidence type="ECO:0000256" key="1">
    <source>
        <dbReference type="SAM" id="Phobius"/>
    </source>
</evidence>
<evidence type="ECO:0000259" key="4">
    <source>
        <dbReference type="Pfam" id="PF20990"/>
    </source>
</evidence>
<evidence type="ECO:0000313" key="6">
    <source>
        <dbReference type="Proteomes" id="UP000230557"/>
    </source>
</evidence>
<organism evidence="5 6">
    <name type="scientific">Candidatus Doudnabacteria bacterium CG10_big_fil_rev_8_21_14_0_10_41_10</name>
    <dbReference type="NCBI Taxonomy" id="1974551"/>
    <lineage>
        <taxon>Bacteria</taxon>
        <taxon>Candidatus Doudnaibacteriota</taxon>
    </lineage>
</organism>
<name>A0A2H0VEB9_9BACT</name>
<evidence type="ECO:0000313" key="5">
    <source>
        <dbReference type="EMBL" id="PIR97436.1"/>
    </source>
</evidence>
<dbReference type="InterPro" id="IPR018702">
    <property type="entry name" value="DUF2207"/>
</dbReference>
<keyword evidence="1" id="KW-0472">Membrane</keyword>
<keyword evidence="2" id="KW-0732">Signal</keyword>
<proteinExistence type="predicted"/>
<feature type="transmembrane region" description="Helical" evidence="1">
    <location>
        <begin position="234"/>
        <end position="251"/>
    </location>
</feature>
<feature type="chain" id="PRO_5013621468" description="DUF2207 domain-containing protein" evidence="2">
    <location>
        <begin position="21"/>
        <end position="564"/>
    </location>
</feature>
<feature type="transmembrane region" description="Helical" evidence="1">
    <location>
        <begin position="415"/>
        <end position="434"/>
    </location>
</feature>
<feature type="signal peptide" evidence="2">
    <location>
        <begin position="1"/>
        <end position="20"/>
    </location>
</feature>